<evidence type="ECO:0000313" key="4">
    <source>
        <dbReference type="EMBL" id="SUM88092.1"/>
    </source>
</evidence>
<accession>A0A7Z7QNR9</accession>
<keyword evidence="4" id="KW-0560">Oxidoreductase</keyword>
<evidence type="ECO:0000313" key="3">
    <source>
        <dbReference type="EMBL" id="CAD7359310.1"/>
    </source>
</evidence>
<name>A0A7Z7QNR9_STASC</name>
<evidence type="ECO:0000259" key="2">
    <source>
        <dbReference type="Pfam" id="PF02894"/>
    </source>
</evidence>
<gene>
    <name evidence="4" type="ORF">NCTC12218_00916</name>
</gene>
<evidence type="ECO:0000256" key="1">
    <source>
        <dbReference type="ARBA" id="ARBA00010928"/>
    </source>
</evidence>
<proteinExistence type="inferred from homology"/>
<dbReference type="EC" id="1.-.-.-" evidence="4"/>
<dbReference type="EMBL" id="UHEF01000001">
    <property type="protein sequence ID" value="SUM88092.1"/>
    <property type="molecule type" value="Genomic_DNA"/>
</dbReference>
<dbReference type="InterPro" id="IPR004104">
    <property type="entry name" value="Gfo/Idh/MocA-like_OxRdtase_C"/>
</dbReference>
<protein>
    <submittedName>
        <fullName evidence="4">Putative oxidoreductase</fullName>
        <ecNumber evidence="4">1.-.-.-</ecNumber>
    </submittedName>
</protein>
<reference evidence="3 5" key="2">
    <citation type="submission" date="2020-11" db="EMBL/GenBank/DDBJ databases">
        <authorList>
            <consortium name="Pathogen Informatics"/>
        </authorList>
    </citation>
    <scope>NUCLEOTIDE SEQUENCE [LARGE SCALE GENOMIC DNA]</scope>
    <source>
        <strain evidence="3 5">NCTC12218</strain>
    </source>
</reference>
<dbReference type="AlphaFoldDB" id="A0A7Z7QNR9"/>
<evidence type="ECO:0000313" key="5">
    <source>
        <dbReference type="Proteomes" id="UP000264146"/>
    </source>
</evidence>
<dbReference type="Pfam" id="PF02894">
    <property type="entry name" value="GFO_IDH_MocA_C"/>
    <property type="match status" value="1"/>
</dbReference>
<sequence length="130" mass="14461">MIQGTKGAIMLNLYDTGGTLKVNGEETHFLIHETQEEDDNRTQIYHGTEMDGAIQYGHPGKRTPLWLNTLIHKEMEFFNNVLHGEEVTSEYLKLLDGTAAEEAIATADAATLSSVEDRKVALSEIIEKSI</sequence>
<comment type="similarity">
    <text evidence="1">Belongs to the Gfo/Idh/MocA family.</text>
</comment>
<dbReference type="EMBL" id="LR962863">
    <property type="protein sequence ID" value="CAD7359310.1"/>
    <property type="molecule type" value="Genomic_DNA"/>
</dbReference>
<dbReference type="Proteomes" id="UP000264146">
    <property type="component" value="Chromosome"/>
</dbReference>
<feature type="domain" description="Gfo/Idh/MocA-like oxidoreductase C-terminal" evidence="2">
    <location>
        <begin position="2"/>
        <end position="122"/>
    </location>
</feature>
<organism evidence="4">
    <name type="scientific">Staphylococcus schleiferi</name>
    <dbReference type="NCBI Taxonomy" id="1295"/>
    <lineage>
        <taxon>Bacteria</taxon>
        <taxon>Bacillati</taxon>
        <taxon>Bacillota</taxon>
        <taxon>Bacilli</taxon>
        <taxon>Bacillales</taxon>
        <taxon>Staphylococcaceae</taxon>
        <taxon>Staphylococcus</taxon>
    </lineage>
</organism>
<reference evidence="4" key="1">
    <citation type="submission" date="2018-06" db="EMBL/GenBank/DDBJ databases">
        <authorList>
            <consortium name="Pathogen Informatics"/>
            <person name="Doyle S."/>
        </authorList>
    </citation>
    <scope>NUCLEOTIDE SEQUENCE [LARGE SCALE GENOMIC DNA]</scope>
    <source>
        <strain evidence="4">NCTC12218</strain>
    </source>
</reference>
<dbReference type="GO" id="GO:0016491">
    <property type="term" value="F:oxidoreductase activity"/>
    <property type="evidence" value="ECO:0007669"/>
    <property type="project" value="UniProtKB-KW"/>
</dbReference>